<dbReference type="Proteomes" id="UP000663760">
    <property type="component" value="Chromosome 11"/>
</dbReference>
<gene>
    <name evidence="1" type="ORF">SI8410_11015597</name>
</gene>
<name>A0A7I8L4I5_SPIIN</name>
<proteinExistence type="predicted"/>
<keyword evidence="2" id="KW-1185">Reference proteome</keyword>
<evidence type="ECO:0000313" key="1">
    <source>
        <dbReference type="EMBL" id="CAA7404919.1"/>
    </source>
</evidence>
<evidence type="ECO:0000313" key="2">
    <source>
        <dbReference type="Proteomes" id="UP000663760"/>
    </source>
</evidence>
<dbReference type="EMBL" id="LR746274">
    <property type="protein sequence ID" value="CAA7404919.1"/>
    <property type="molecule type" value="Genomic_DNA"/>
</dbReference>
<dbReference type="AlphaFoldDB" id="A0A7I8L4I5"/>
<accession>A0A7I8L4I5</accession>
<sequence>MSGSFILSSAQQDEAFHRICPLMCNWLFTSIHQCRELQYDFRNPFSFTE</sequence>
<reference evidence="1" key="1">
    <citation type="submission" date="2020-02" db="EMBL/GenBank/DDBJ databases">
        <authorList>
            <person name="Scholz U."/>
            <person name="Mascher M."/>
            <person name="Fiebig A."/>
        </authorList>
    </citation>
    <scope>NUCLEOTIDE SEQUENCE</scope>
</reference>
<protein>
    <submittedName>
        <fullName evidence="1">Uncharacterized protein</fullName>
    </submittedName>
</protein>
<organism evidence="1 2">
    <name type="scientific">Spirodela intermedia</name>
    <name type="common">Intermediate duckweed</name>
    <dbReference type="NCBI Taxonomy" id="51605"/>
    <lineage>
        <taxon>Eukaryota</taxon>
        <taxon>Viridiplantae</taxon>
        <taxon>Streptophyta</taxon>
        <taxon>Embryophyta</taxon>
        <taxon>Tracheophyta</taxon>
        <taxon>Spermatophyta</taxon>
        <taxon>Magnoliopsida</taxon>
        <taxon>Liliopsida</taxon>
        <taxon>Araceae</taxon>
        <taxon>Lemnoideae</taxon>
        <taxon>Spirodela</taxon>
    </lineage>
</organism>